<evidence type="ECO:0000313" key="3">
    <source>
        <dbReference type="Proteomes" id="UP001652700"/>
    </source>
</evidence>
<dbReference type="EnsemblMetazoa" id="XM_050654556.1">
    <property type="protein sequence ID" value="XP_050510513.1"/>
    <property type="gene ID" value="LOC126887171"/>
</dbReference>
<name>A0ABM5KK62_DIAVI</name>
<proteinExistence type="predicted"/>
<evidence type="ECO:0000313" key="2">
    <source>
        <dbReference type="EnsemblMetazoa" id="XP_050510513.1"/>
    </source>
</evidence>
<evidence type="ECO:0000256" key="1">
    <source>
        <dbReference type="SAM" id="SignalP"/>
    </source>
</evidence>
<keyword evidence="3" id="KW-1185">Reference proteome</keyword>
<organism evidence="2 3">
    <name type="scientific">Diabrotica virgifera virgifera</name>
    <name type="common">western corn rootworm</name>
    <dbReference type="NCBI Taxonomy" id="50390"/>
    <lineage>
        <taxon>Eukaryota</taxon>
        <taxon>Metazoa</taxon>
        <taxon>Ecdysozoa</taxon>
        <taxon>Arthropoda</taxon>
        <taxon>Hexapoda</taxon>
        <taxon>Insecta</taxon>
        <taxon>Pterygota</taxon>
        <taxon>Neoptera</taxon>
        <taxon>Endopterygota</taxon>
        <taxon>Coleoptera</taxon>
        <taxon>Polyphaga</taxon>
        <taxon>Cucujiformia</taxon>
        <taxon>Chrysomeloidea</taxon>
        <taxon>Chrysomelidae</taxon>
        <taxon>Galerucinae</taxon>
        <taxon>Diabroticina</taxon>
        <taxon>Diabroticites</taxon>
        <taxon>Diabrotica</taxon>
    </lineage>
</organism>
<keyword evidence="1" id="KW-0732">Signal</keyword>
<dbReference type="Proteomes" id="UP001652700">
    <property type="component" value="Unplaced"/>
</dbReference>
<feature type="signal peptide" evidence="1">
    <location>
        <begin position="1"/>
        <end position="19"/>
    </location>
</feature>
<dbReference type="GeneID" id="126887171"/>
<feature type="chain" id="PRO_5046214480" evidence="1">
    <location>
        <begin position="20"/>
        <end position="103"/>
    </location>
</feature>
<reference evidence="2" key="1">
    <citation type="submission" date="2025-05" db="UniProtKB">
        <authorList>
            <consortium name="EnsemblMetazoa"/>
        </authorList>
    </citation>
    <scope>IDENTIFICATION</scope>
</reference>
<protein>
    <submittedName>
        <fullName evidence="2">Uncharacterized protein</fullName>
    </submittedName>
</protein>
<sequence length="103" mass="12318">MEALYLFLLTMLVTLSTHASPVPDDSRYLYYADRAPANLNRLFLVRRQAEPDIGYSDESLDDSPRRHYYRPYVRIRRVYRTHYQPRHPLSNYADSYDRFPTVA</sequence>
<accession>A0ABM5KK62</accession>
<dbReference type="RefSeq" id="XP_050510513.1">
    <property type="nucleotide sequence ID" value="XM_050654556.1"/>
</dbReference>